<keyword evidence="9" id="KW-1185">Reference proteome</keyword>
<feature type="domain" description="VTT" evidence="7">
    <location>
        <begin position="76"/>
        <end position="193"/>
    </location>
</feature>
<gene>
    <name evidence="8" type="ORF">G8O29_02130</name>
</gene>
<feature type="transmembrane region" description="Helical" evidence="6">
    <location>
        <begin position="207"/>
        <end position="232"/>
    </location>
</feature>
<name>A0ABX0G3R7_9RHOB</name>
<comment type="similarity">
    <text evidence="6">Belongs to the TVP38/TMEM64 family.</text>
</comment>
<keyword evidence="4 6" id="KW-1133">Transmembrane helix</keyword>
<dbReference type="PANTHER" id="PTHR12677:SF59">
    <property type="entry name" value="GOLGI APPARATUS MEMBRANE PROTEIN TVP38-RELATED"/>
    <property type="match status" value="1"/>
</dbReference>
<feature type="transmembrane region" description="Helical" evidence="6">
    <location>
        <begin position="146"/>
        <end position="166"/>
    </location>
</feature>
<evidence type="ECO:0000313" key="9">
    <source>
        <dbReference type="Proteomes" id="UP001515660"/>
    </source>
</evidence>
<evidence type="ECO:0000256" key="1">
    <source>
        <dbReference type="ARBA" id="ARBA00004651"/>
    </source>
</evidence>
<dbReference type="Proteomes" id="UP001515660">
    <property type="component" value="Unassembled WGS sequence"/>
</dbReference>
<evidence type="ECO:0000256" key="2">
    <source>
        <dbReference type="ARBA" id="ARBA00022475"/>
    </source>
</evidence>
<dbReference type="EMBL" id="JAANHS010000001">
    <property type="protein sequence ID" value="NHB75538.1"/>
    <property type="molecule type" value="Genomic_DNA"/>
</dbReference>
<dbReference type="Pfam" id="PF09335">
    <property type="entry name" value="VTT_dom"/>
    <property type="match status" value="1"/>
</dbReference>
<evidence type="ECO:0000256" key="3">
    <source>
        <dbReference type="ARBA" id="ARBA00022692"/>
    </source>
</evidence>
<accession>A0ABX0G3R7</accession>
<organism evidence="8 9">
    <name type="scientific">Rhodobacter calidifons</name>
    <dbReference type="NCBI Taxonomy" id="2715277"/>
    <lineage>
        <taxon>Bacteria</taxon>
        <taxon>Pseudomonadati</taxon>
        <taxon>Pseudomonadota</taxon>
        <taxon>Alphaproteobacteria</taxon>
        <taxon>Rhodobacterales</taxon>
        <taxon>Rhodobacter group</taxon>
        <taxon>Rhodobacter</taxon>
    </lineage>
</organism>
<evidence type="ECO:0000256" key="6">
    <source>
        <dbReference type="RuleBase" id="RU366058"/>
    </source>
</evidence>
<evidence type="ECO:0000313" key="8">
    <source>
        <dbReference type="EMBL" id="NHB75538.1"/>
    </source>
</evidence>
<comment type="subcellular location">
    <subcellularLocation>
        <location evidence="1 6">Cell membrane</location>
        <topology evidence="1 6">Multi-pass membrane protein</topology>
    </subcellularLocation>
</comment>
<sequence>MSPPSQNATWLRRLPILVILLAALIGAISLRDDLSFQTLARHREDLLAFRDAHYLWAVLAFLAGYVLIVGLSLPGGTVATLTGGFLFGLFPGVLYNVLGAGTGAVLIFLAARSGFGETLSRKLEGAGGAAARLQARLRENEWSVLFLMRLVPLVPFFVANLIPAFVGTSLTRFAVSTFLGIIPGALVFTSVGAGLGEVFARGEAPDLGIIFTLPVLLPLLGLAALAALPMFLRAIKGAR</sequence>
<evidence type="ECO:0000256" key="5">
    <source>
        <dbReference type="ARBA" id="ARBA00023136"/>
    </source>
</evidence>
<dbReference type="InterPro" id="IPR015414">
    <property type="entry name" value="TMEM64"/>
</dbReference>
<dbReference type="RefSeq" id="WP_166401572.1">
    <property type="nucleotide sequence ID" value="NZ_JAANHS010000001.1"/>
</dbReference>
<protein>
    <recommendedName>
        <fullName evidence="6">TVP38/TMEM64 family membrane protein</fullName>
    </recommendedName>
</protein>
<proteinExistence type="inferred from homology"/>
<comment type="caution">
    <text evidence="8">The sequence shown here is derived from an EMBL/GenBank/DDBJ whole genome shotgun (WGS) entry which is preliminary data.</text>
</comment>
<keyword evidence="5 6" id="KW-0472">Membrane</keyword>
<keyword evidence="3 6" id="KW-0812">Transmembrane</keyword>
<evidence type="ECO:0000256" key="4">
    <source>
        <dbReference type="ARBA" id="ARBA00022989"/>
    </source>
</evidence>
<feature type="transmembrane region" description="Helical" evidence="6">
    <location>
        <begin position="85"/>
        <end position="111"/>
    </location>
</feature>
<feature type="transmembrane region" description="Helical" evidence="6">
    <location>
        <begin position="53"/>
        <end position="73"/>
    </location>
</feature>
<reference evidence="8 9" key="1">
    <citation type="journal article" date="2022" name="Microorganisms">
        <title>Genome Sequence and Characterization of a Xanthorhodopsin-Containing, Aerobic Anoxygenic Phototrophic Rhodobacter Species, Isolated from Mesophilic Conditions at Yellowstone National Park.</title>
        <authorList>
            <person name="Kyndt J.A."/>
            <person name="Robertson S."/>
            <person name="Shoffstall I.B."/>
            <person name="Ramaley R.F."/>
            <person name="Meyer T.E."/>
        </authorList>
    </citation>
    <scope>NUCLEOTIDE SEQUENCE [LARGE SCALE GENOMIC DNA]</scope>
    <source>
        <strain evidence="8 9">M37P</strain>
    </source>
</reference>
<dbReference type="InterPro" id="IPR032816">
    <property type="entry name" value="VTT_dom"/>
</dbReference>
<evidence type="ECO:0000259" key="7">
    <source>
        <dbReference type="Pfam" id="PF09335"/>
    </source>
</evidence>
<keyword evidence="2 6" id="KW-1003">Cell membrane</keyword>
<dbReference type="PANTHER" id="PTHR12677">
    <property type="entry name" value="GOLGI APPARATUS MEMBRANE PROTEIN TVP38-RELATED"/>
    <property type="match status" value="1"/>
</dbReference>
<feature type="transmembrane region" description="Helical" evidence="6">
    <location>
        <begin position="173"/>
        <end position="195"/>
    </location>
</feature>